<evidence type="ECO:0000256" key="5">
    <source>
        <dbReference type="SAM" id="MobiDB-lite"/>
    </source>
</evidence>
<reference evidence="7" key="1">
    <citation type="submission" date="2023-07" db="EMBL/GenBank/DDBJ databases">
        <authorList>
            <consortium name="AG Swart"/>
            <person name="Singh M."/>
            <person name="Singh A."/>
            <person name="Seah K."/>
            <person name="Emmerich C."/>
        </authorList>
    </citation>
    <scope>NUCLEOTIDE SEQUENCE</scope>
    <source>
        <strain evidence="7">DP1</strain>
    </source>
</reference>
<feature type="compositionally biased region" description="Basic and acidic residues" evidence="5">
    <location>
        <begin position="98"/>
        <end position="111"/>
    </location>
</feature>
<evidence type="ECO:0000256" key="4">
    <source>
        <dbReference type="PROSITE-ProRule" id="PRU00091"/>
    </source>
</evidence>
<feature type="domain" description="FYVE-type" evidence="6">
    <location>
        <begin position="400"/>
        <end position="456"/>
    </location>
</feature>
<dbReference type="EMBL" id="CAMPGE010007414">
    <property type="protein sequence ID" value="CAI2366334.1"/>
    <property type="molecule type" value="Genomic_DNA"/>
</dbReference>
<dbReference type="Proteomes" id="UP001295684">
    <property type="component" value="Unassembled WGS sequence"/>
</dbReference>
<evidence type="ECO:0000256" key="2">
    <source>
        <dbReference type="ARBA" id="ARBA00022771"/>
    </source>
</evidence>
<dbReference type="PANTHER" id="PTHR23164">
    <property type="entry name" value="EARLY ENDOSOME ANTIGEN 1"/>
    <property type="match status" value="1"/>
</dbReference>
<dbReference type="InterPro" id="IPR011011">
    <property type="entry name" value="Znf_FYVE_PHD"/>
</dbReference>
<dbReference type="GO" id="GO:0008270">
    <property type="term" value="F:zinc ion binding"/>
    <property type="evidence" value="ECO:0007669"/>
    <property type="project" value="UniProtKB-KW"/>
</dbReference>
<evidence type="ECO:0000313" key="8">
    <source>
        <dbReference type="Proteomes" id="UP001295684"/>
    </source>
</evidence>
<keyword evidence="8" id="KW-1185">Reference proteome</keyword>
<keyword evidence="1" id="KW-0479">Metal-binding</keyword>
<organism evidence="7 8">
    <name type="scientific">Euplotes crassus</name>
    <dbReference type="NCBI Taxonomy" id="5936"/>
    <lineage>
        <taxon>Eukaryota</taxon>
        <taxon>Sar</taxon>
        <taxon>Alveolata</taxon>
        <taxon>Ciliophora</taxon>
        <taxon>Intramacronucleata</taxon>
        <taxon>Spirotrichea</taxon>
        <taxon>Hypotrichia</taxon>
        <taxon>Euplotida</taxon>
        <taxon>Euplotidae</taxon>
        <taxon>Moneuplotes</taxon>
    </lineage>
</organism>
<proteinExistence type="predicted"/>
<dbReference type="SUPFAM" id="SSF57903">
    <property type="entry name" value="FYVE/PHD zinc finger"/>
    <property type="match status" value="1"/>
</dbReference>
<evidence type="ECO:0000259" key="6">
    <source>
        <dbReference type="PROSITE" id="PS50178"/>
    </source>
</evidence>
<comment type="caution">
    <text evidence="7">The sequence shown here is derived from an EMBL/GenBank/DDBJ whole genome shotgun (WGS) entry which is preliminary data.</text>
</comment>
<name>A0AAD1UJE3_EUPCR</name>
<dbReference type="PANTHER" id="PTHR23164:SF30">
    <property type="entry name" value="EARLY ENDOSOME ANTIGEN 1"/>
    <property type="match status" value="1"/>
</dbReference>
<keyword evidence="2 4" id="KW-0863">Zinc-finger</keyword>
<feature type="region of interest" description="Disordered" evidence="5">
    <location>
        <begin position="189"/>
        <end position="224"/>
    </location>
</feature>
<protein>
    <recommendedName>
        <fullName evidence="6">FYVE-type domain-containing protein</fullName>
    </recommendedName>
</protein>
<dbReference type="AlphaFoldDB" id="A0AAD1UJE3"/>
<feature type="region of interest" description="Disordered" evidence="5">
    <location>
        <begin position="76"/>
        <end position="116"/>
    </location>
</feature>
<dbReference type="PROSITE" id="PS50178">
    <property type="entry name" value="ZF_FYVE"/>
    <property type="match status" value="1"/>
</dbReference>
<sequence>MEPSRHSQCKKPDPIPVIKRPTPYINLKNNEKFLKKKEIERKYSKIGLHRRSTTSRKLSSICKDLEKENARIKANLNELSDPDKAADLSTQTGTKKSQKQDEENKINKETDEKDDEIENLKSQLQSQIQINKDTKTFLTKETQKYQHLVRRLNDYVESNKDQFDDDSHIIQSTSDDLELILRSGKNDDFSSTFESKSHRNHKRSHSDIVIDDSPEKEEDHGSNYDHVQEKVDEIIKLNQMLKTQLKIEKKRQTSSERRISQIEKISERDLSEEENGSNESPYPHERSNTSSGIKRNSLFLNPQQIDGMSYATNLDQPGMIVFTPTSSQGGQPFFVQTLNSTQRNPREQYKKFAGTFNHNAINRGRQGRNMNVHRTFNECPSDYGYSVQDSDISITMWEEDDEVNSCNICKSTFWLLLRKHHCRVCGKIFCSGCSRYSVIINGHKRRACKFCKDDYDDLKKSML</sequence>
<feature type="compositionally biased region" description="Basic and acidic residues" evidence="5">
    <location>
        <begin position="246"/>
        <end position="269"/>
    </location>
</feature>
<dbReference type="SMART" id="SM00064">
    <property type="entry name" value="FYVE"/>
    <property type="match status" value="1"/>
</dbReference>
<dbReference type="Gene3D" id="3.30.40.10">
    <property type="entry name" value="Zinc/RING finger domain, C3HC4 (zinc finger)"/>
    <property type="match status" value="1"/>
</dbReference>
<evidence type="ECO:0000256" key="1">
    <source>
        <dbReference type="ARBA" id="ARBA00022723"/>
    </source>
</evidence>
<evidence type="ECO:0000313" key="7">
    <source>
        <dbReference type="EMBL" id="CAI2366334.1"/>
    </source>
</evidence>
<gene>
    <name evidence="7" type="ORF">ECRASSUSDP1_LOCUS7607</name>
</gene>
<dbReference type="InterPro" id="IPR000306">
    <property type="entry name" value="Znf_FYVE"/>
</dbReference>
<feature type="region of interest" description="Disordered" evidence="5">
    <location>
        <begin position="246"/>
        <end position="294"/>
    </location>
</feature>
<accession>A0AAD1UJE3</accession>
<dbReference type="InterPro" id="IPR013083">
    <property type="entry name" value="Znf_RING/FYVE/PHD"/>
</dbReference>
<evidence type="ECO:0000256" key="3">
    <source>
        <dbReference type="ARBA" id="ARBA00022833"/>
    </source>
</evidence>
<dbReference type="Pfam" id="PF01363">
    <property type="entry name" value="FYVE"/>
    <property type="match status" value="1"/>
</dbReference>
<feature type="region of interest" description="Disordered" evidence="5">
    <location>
        <begin position="1"/>
        <end position="22"/>
    </location>
</feature>
<dbReference type="InterPro" id="IPR017455">
    <property type="entry name" value="Znf_FYVE-rel"/>
</dbReference>
<keyword evidence="3" id="KW-0862">Zinc</keyword>